<evidence type="ECO:0000313" key="19">
    <source>
        <dbReference type="Proteomes" id="UP000694556"/>
    </source>
</evidence>
<dbReference type="Proteomes" id="UP000694556">
    <property type="component" value="Chromosome 5"/>
</dbReference>
<evidence type="ECO:0000256" key="9">
    <source>
        <dbReference type="ARBA" id="ARBA00022737"/>
    </source>
</evidence>
<evidence type="ECO:0000256" key="2">
    <source>
        <dbReference type="ARBA" id="ARBA00004285"/>
    </source>
</evidence>
<evidence type="ECO:0000256" key="4">
    <source>
        <dbReference type="ARBA" id="ARBA00004484"/>
    </source>
</evidence>
<keyword evidence="8" id="KW-0732">Signal</keyword>
<evidence type="ECO:0000256" key="6">
    <source>
        <dbReference type="ARBA" id="ARBA00022475"/>
    </source>
</evidence>
<dbReference type="InterPro" id="IPR001611">
    <property type="entry name" value="Leu-rich_rpt"/>
</dbReference>
<feature type="compositionally biased region" description="Acidic residues" evidence="16">
    <location>
        <begin position="580"/>
        <end position="598"/>
    </location>
</feature>
<keyword evidence="14" id="KW-0449">Lipoprotein</keyword>
<feature type="region of interest" description="Disordered" evidence="16">
    <location>
        <begin position="553"/>
        <end position="666"/>
    </location>
</feature>
<dbReference type="InterPro" id="IPR000483">
    <property type="entry name" value="Cys-rich_flank_reg_C"/>
</dbReference>
<evidence type="ECO:0000256" key="3">
    <source>
        <dbReference type="ARBA" id="ARBA00004316"/>
    </source>
</evidence>
<dbReference type="GO" id="GO:0043204">
    <property type="term" value="C:perikaryon"/>
    <property type="evidence" value="ECO:0007669"/>
    <property type="project" value="UniProtKB-SubCell"/>
</dbReference>
<reference evidence="18" key="3">
    <citation type="submission" date="2025-09" db="UniProtKB">
        <authorList>
            <consortium name="Ensembl"/>
        </authorList>
    </citation>
    <scope>IDENTIFICATION</scope>
</reference>
<feature type="region of interest" description="Disordered" evidence="16">
    <location>
        <begin position="86"/>
        <end position="159"/>
    </location>
</feature>
<feature type="domain" description="LRRCT" evidence="17">
    <location>
        <begin position="532"/>
        <end position="582"/>
    </location>
</feature>
<accession>A0A8C3CF50</accession>
<name>A0A8C3CF50_CAIMO</name>
<evidence type="ECO:0000259" key="17">
    <source>
        <dbReference type="SMART" id="SM00082"/>
    </source>
</evidence>
<dbReference type="GO" id="GO:0098552">
    <property type="term" value="C:side of membrane"/>
    <property type="evidence" value="ECO:0007669"/>
    <property type="project" value="UniProtKB-KW"/>
</dbReference>
<proteinExistence type="inferred from homology"/>
<dbReference type="Ensembl" id="ENSCMMT00000021768.1">
    <property type="protein sequence ID" value="ENSCMMP00000019834.1"/>
    <property type="gene ID" value="ENSCMMG00000012495.1"/>
</dbReference>
<evidence type="ECO:0000256" key="15">
    <source>
        <dbReference type="ARBA" id="ARBA00038236"/>
    </source>
</evidence>
<keyword evidence="11" id="KW-0675">Receptor</keyword>
<dbReference type="InterPro" id="IPR032675">
    <property type="entry name" value="LRR_dom_sf"/>
</dbReference>
<feature type="compositionally biased region" description="Basic and acidic residues" evidence="16">
    <location>
        <begin position="566"/>
        <end position="577"/>
    </location>
</feature>
<dbReference type="SUPFAM" id="SSF52058">
    <property type="entry name" value="L domain-like"/>
    <property type="match status" value="1"/>
</dbReference>
<keyword evidence="12" id="KW-0325">Glycoprotein</keyword>
<evidence type="ECO:0000256" key="12">
    <source>
        <dbReference type="ARBA" id="ARBA00023180"/>
    </source>
</evidence>
<dbReference type="PANTHER" id="PTHR24369">
    <property type="entry name" value="ANTIGEN BSP, PUTATIVE-RELATED"/>
    <property type="match status" value="1"/>
</dbReference>
<dbReference type="InterPro" id="IPR050541">
    <property type="entry name" value="LRR_TM_domain-containing"/>
</dbReference>
<dbReference type="AlphaFoldDB" id="A0A8C3CF50"/>
<comment type="subcellular location">
    <subcellularLocation>
        <location evidence="1">Cell membrane</location>
    </subcellularLocation>
    <subcellularLocation>
        <location evidence="3">Cell projection</location>
    </subcellularLocation>
    <subcellularLocation>
        <location evidence="2">Membrane raft</location>
    </subcellularLocation>
    <subcellularLocation>
        <location evidence="5">Membrane</location>
        <topology evidence="5">Lipid-anchor</topology>
    </subcellularLocation>
    <subcellularLocation>
        <location evidence="4">Perikaryon</location>
    </subcellularLocation>
</comment>
<keyword evidence="6" id="KW-1003">Cell membrane</keyword>
<evidence type="ECO:0000256" key="14">
    <source>
        <dbReference type="ARBA" id="ARBA00023288"/>
    </source>
</evidence>
<keyword evidence="13" id="KW-0966">Cell projection</keyword>
<sequence>GGVAVPRGEAARALGPGAGGAAAEEGGAGPSEARVEEGVEEGVEAAVDVGDAGAVGVEVVEEGVEAAGPGQHLQVHQDVEGLDQVEGQPAAPEGGHQHGDDGQQALALAGPLGPLPTKVAGHGAGDEEVAGQHDGEGGYEAQGGGRQPQPHLPGALGARRGQAPVVHVAGHLGVPLQRRRLPQHQGGHGQQGGQHPQGHGGQQPADPRAQLGRGQGPHDGQVAVEAQPRQAEDAGIHVDEDQVAAHLAGGRAEGPVVAQPGVGGPQRQGGHEGEVGGGQVGDEGVGVLLVVLAWVPGGAPACPALCTCYVSPPTVSCQANNFSSVPAGLPPGARRLFLQNNVIRALRAGTFGPSTVTLWLYSNNISSIQPGTFRHLPALEELDLGDNPHLRVLAPDTFHGLRRLQALHLYRCQLASLPSGIFRGLHSLQYLYLQENGLLYLQDDLFADLANLSHLFLHGNRVRALSEGVFRGLPSLDRLLLHANRLAAVHRRAFRGLSRLTILYLFNNSLAALPGDPLAALPALQFLRLNANPWACDCRARPLWAWFRRTRVSSSPVPCASPPQRRGTDLRHLRPQDFDGCPEEDEDEDEEEEEEEKDEGGGGGGAVAVVGTPGRALGRPGTLPAAPPSAFYRDGLPPHDLRGSQPRPPPPSRDSRGPPEDDVPLAAAPRLAPALLPLLALLLPTL</sequence>
<feature type="region of interest" description="Disordered" evidence="16">
    <location>
        <begin position="1"/>
        <end position="38"/>
    </location>
</feature>
<dbReference type="GO" id="GO:0045121">
    <property type="term" value="C:membrane raft"/>
    <property type="evidence" value="ECO:0007669"/>
    <property type="project" value="UniProtKB-SubCell"/>
</dbReference>
<evidence type="ECO:0000256" key="5">
    <source>
        <dbReference type="ARBA" id="ARBA00004635"/>
    </source>
</evidence>
<evidence type="ECO:0000256" key="8">
    <source>
        <dbReference type="ARBA" id="ARBA00022729"/>
    </source>
</evidence>
<organism evidence="18 19">
    <name type="scientific">Cairina moschata</name>
    <name type="common">Muscovy duck</name>
    <dbReference type="NCBI Taxonomy" id="8855"/>
    <lineage>
        <taxon>Eukaryota</taxon>
        <taxon>Metazoa</taxon>
        <taxon>Chordata</taxon>
        <taxon>Craniata</taxon>
        <taxon>Vertebrata</taxon>
        <taxon>Euteleostomi</taxon>
        <taxon>Archelosauria</taxon>
        <taxon>Archosauria</taxon>
        <taxon>Dinosauria</taxon>
        <taxon>Saurischia</taxon>
        <taxon>Theropoda</taxon>
        <taxon>Coelurosauria</taxon>
        <taxon>Aves</taxon>
        <taxon>Neognathae</taxon>
        <taxon>Galloanserae</taxon>
        <taxon>Anseriformes</taxon>
        <taxon>Anatidae</taxon>
        <taxon>Anatinae</taxon>
        <taxon>Cairina</taxon>
    </lineage>
</organism>
<evidence type="ECO:0000256" key="1">
    <source>
        <dbReference type="ARBA" id="ARBA00004236"/>
    </source>
</evidence>
<evidence type="ECO:0000256" key="11">
    <source>
        <dbReference type="ARBA" id="ARBA00023170"/>
    </source>
</evidence>
<dbReference type="Pfam" id="PF13855">
    <property type="entry name" value="LRR_8"/>
    <property type="match status" value="2"/>
</dbReference>
<comment type="similarity">
    <text evidence="15">Belongs to the Nogo receptor family.</text>
</comment>
<evidence type="ECO:0000256" key="10">
    <source>
        <dbReference type="ARBA" id="ARBA00023136"/>
    </source>
</evidence>
<keyword evidence="10" id="KW-0472">Membrane</keyword>
<keyword evidence="19" id="KW-1185">Reference proteome</keyword>
<keyword evidence="7" id="KW-0433">Leucine-rich repeat</keyword>
<keyword evidence="9" id="KW-0677">Repeat</keyword>
<evidence type="ECO:0000256" key="16">
    <source>
        <dbReference type="SAM" id="MobiDB-lite"/>
    </source>
</evidence>
<dbReference type="FunFam" id="3.80.10.10:FF:000018">
    <property type="entry name" value="Reticulon 4 receptor"/>
    <property type="match status" value="1"/>
</dbReference>
<feature type="region of interest" description="Disordered" evidence="16">
    <location>
        <begin position="181"/>
        <end position="232"/>
    </location>
</feature>
<evidence type="ECO:0000256" key="7">
    <source>
        <dbReference type="ARBA" id="ARBA00022614"/>
    </source>
</evidence>
<dbReference type="SMART" id="SM00369">
    <property type="entry name" value="LRR_TYP"/>
    <property type="match status" value="8"/>
</dbReference>
<evidence type="ECO:0000313" key="18">
    <source>
        <dbReference type="Ensembl" id="ENSCMMP00000019834.1"/>
    </source>
</evidence>
<dbReference type="Gene3D" id="3.80.10.10">
    <property type="entry name" value="Ribonuclease Inhibitor"/>
    <property type="match status" value="1"/>
</dbReference>
<reference evidence="18" key="2">
    <citation type="submission" date="2025-08" db="UniProtKB">
        <authorList>
            <consortium name="Ensembl"/>
        </authorList>
    </citation>
    <scope>IDENTIFICATION</scope>
</reference>
<dbReference type="PANTHER" id="PTHR24369:SF196">
    <property type="entry name" value="RETICULON 4 RECEPTOR LIKE 1"/>
    <property type="match status" value="1"/>
</dbReference>
<evidence type="ECO:0000256" key="13">
    <source>
        <dbReference type="ARBA" id="ARBA00023273"/>
    </source>
</evidence>
<feature type="compositionally biased region" description="Low complexity" evidence="16">
    <location>
        <begin position="1"/>
        <end position="25"/>
    </location>
</feature>
<dbReference type="GO" id="GO:0005886">
    <property type="term" value="C:plasma membrane"/>
    <property type="evidence" value="ECO:0007669"/>
    <property type="project" value="UniProtKB-SubCell"/>
</dbReference>
<feature type="compositionally biased region" description="Low complexity" evidence="16">
    <location>
        <begin position="102"/>
        <end position="116"/>
    </location>
</feature>
<feature type="region of interest" description="Disordered" evidence="16">
    <location>
        <begin position="254"/>
        <end position="273"/>
    </location>
</feature>
<protein>
    <recommendedName>
        <fullName evidence="17">LRRCT domain-containing protein</fullName>
    </recommendedName>
</protein>
<dbReference type="SMART" id="SM00082">
    <property type="entry name" value="LRRCT"/>
    <property type="match status" value="1"/>
</dbReference>
<reference evidence="18" key="1">
    <citation type="submission" date="2018-09" db="EMBL/GenBank/DDBJ databases">
        <title>Common duck and Muscovy duck high density SNP chip.</title>
        <authorList>
            <person name="Vignal A."/>
            <person name="Thebault N."/>
            <person name="Warren W.C."/>
        </authorList>
    </citation>
    <scope>NUCLEOTIDE SEQUENCE [LARGE SCALE GENOMIC DNA]</scope>
</reference>
<dbReference type="GO" id="GO:0042995">
    <property type="term" value="C:cell projection"/>
    <property type="evidence" value="ECO:0007669"/>
    <property type="project" value="UniProtKB-SubCell"/>
</dbReference>
<dbReference type="InterPro" id="IPR003591">
    <property type="entry name" value="Leu-rich_rpt_typical-subtyp"/>
</dbReference>